<organism evidence="2 3">
    <name type="scientific">Methylobacterium ajmalii</name>
    <dbReference type="NCBI Taxonomy" id="2738439"/>
    <lineage>
        <taxon>Bacteria</taxon>
        <taxon>Pseudomonadati</taxon>
        <taxon>Pseudomonadota</taxon>
        <taxon>Alphaproteobacteria</taxon>
        <taxon>Hyphomicrobiales</taxon>
        <taxon>Methylobacteriaceae</taxon>
        <taxon>Methylobacterium</taxon>
    </lineage>
</organism>
<evidence type="ECO:0000313" key="2">
    <source>
        <dbReference type="EMBL" id="MEN3238672.1"/>
    </source>
</evidence>
<name>A0ABV0A4A5_9HYPH</name>
<feature type="transmembrane region" description="Helical" evidence="1">
    <location>
        <begin position="15"/>
        <end position="36"/>
    </location>
</feature>
<dbReference type="Proteomes" id="UP001407347">
    <property type="component" value="Unassembled WGS sequence"/>
</dbReference>
<keyword evidence="1" id="KW-1133">Transmembrane helix</keyword>
<gene>
    <name evidence="2" type="ORF">PUR29_35110</name>
</gene>
<comment type="caution">
    <text evidence="2">The sequence shown here is derived from an EMBL/GenBank/DDBJ whole genome shotgun (WGS) entry which is preliminary data.</text>
</comment>
<evidence type="ECO:0000256" key="1">
    <source>
        <dbReference type="SAM" id="Phobius"/>
    </source>
</evidence>
<protein>
    <submittedName>
        <fullName evidence="2">Uncharacterized protein</fullName>
    </submittedName>
</protein>
<evidence type="ECO:0000313" key="3">
    <source>
        <dbReference type="Proteomes" id="UP001407347"/>
    </source>
</evidence>
<reference evidence="2 3" key="1">
    <citation type="journal article" date="2023" name="PLoS ONE">
        <title>Complete genome assembly of Hawai'i environmental nontuberculous mycobacteria reveals unexpected co-isolation with methylobacteria.</title>
        <authorList>
            <person name="Hendrix J."/>
            <person name="Epperson L.E."/>
            <person name="Tong E.I."/>
            <person name="Chan Y.L."/>
            <person name="Hasan N.A."/>
            <person name="Dawrs S.N."/>
            <person name="Norton G.J."/>
            <person name="Virdi R."/>
            <person name="Crooks J.L."/>
            <person name="Chan E.D."/>
            <person name="Honda J.R."/>
            <person name="Strong M."/>
        </authorList>
    </citation>
    <scope>NUCLEOTIDE SEQUENCE [LARGE SCALE GENOMIC DNA]</scope>
    <source>
        <strain evidence="2 3">NJH_HI04-1</strain>
    </source>
</reference>
<dbReference type="RefSeq" id="WP_346013796.1">
    <property type="nucleotide sequence ID" value="NZ_JAQYXP010000006.1"/>
</dbReference>
<dbReference type="EMBL" id="JAQYXP010000006">
    <property type="protein sequence ID" value="MEN3238672.1"/>
    <property type="molecule type" value="Genomic_DNA"/>
</dbReference>
<keyword evidence="1" id="KW-0812">Transmembrane</keyword>
<sequence>MAFAPERRLSLRGQIGIALFLLGQVALFVVCLLNLLQSRCGG</sequence>
<keyword evidence="1" id="KW-0472">Membrane</keyword>
<keyword evidence="3" id="KW-1185">Reference proteome</keyword>
<proteinExistence type="predicted"/>
<accession>A0ABV0A4A5</accession>